<dbReference type="Proteomes" id="UP001055102">
    <property type="component" value="Unassembled WGS sequence"/>
</dbReference>
<dbReference type="EMBL" id="BPQR01000022">
    <property type="protein sequence ID" value="GJE06117.1"/>
    <property type="molecule type" value="Genomic_DNA"/>
</dbReference>
<organism evidence="1 2">
    <name type="scientific">Methylobacterium jeotgali</name>
    <dbReference type="NCBI Taxonomy" id="381630"/>
    <lineage>
        <taxon>Bacteria</taxon>
        <taxon>Pseudomonadati</taxon>
        <taxon>Pseudomonadota</taxon>
        <taxon>Alphaproteobacteria</taxon>
        <taxon>Hyphomicrobiales</taxon>
        <taxon>Methylobacteriaceae</taxon>
        <taxon>Methylobacterium</taxon>
    </lineage>
</organism>
<name>A0ABQ4SSP5_9HYPH</name>
<evidence type="ECO:0000313" key="1">
    <source>
        <dbReference type="EMBL" id="GJE06117.1"/>
    </source>
</evidence>
<keyword evidence="2" id="KW-1185">Reference proteome</keyword>
<comment type="caution">
    <text evidence="1">The sequence shown here is derived from an EMBL/GenBank/DDBJ whole genome shotgun (WGS) entry which is preliminary data.</text>
</comment>
<sequence>MVIAFEDVGAGCVEALADVVAFGTDKDLRAKAGSDAQVAVWLARRLALATKDRSSDYLICSARNHPSLEEARETIGSRTVADRIGMVMDESVPLPVRATAAWYASGIEWTGEKRVGRGDLSGLINAFRLLGVPDRLAAVTRTAALRTREPITLMVPLIWLSAFGGEHPSVRETHTAPSPMLGEIPAYAFDKHTRIGKRAITLLSRENEAVRTCLEHHVPEFRHRQTAWVAAFYADATPITRRLTWDQSEALEALGMENDLMREGVPQAGVVPLVDAIRANLDHLNEIRGRLYAASMAGGETR</sequence>
<accession>A0ABQ4SSP5</accession>
<reference evidence="1" key="1">
    <citation type="journal article" date="2021" name="Front. Microbiol.">
        <title>Comprehensive Comparative Genomics and Phenotyping of Methylobacterium Species.</title>
        <authorList>
            <person name="Alessa O."/>
            <person name="Ogura Y."/>
            <person name="Fujitani Y."/>
            <person name="Takami H."/>
            <person name="Hayashi T."/>
            <person name="Sahin N."/>
            <person name="Tani A."/>
        </authorList>
    </citation>
    <scope>NUCLEOTIDE SEQUENCE</scope>
    <source>
        <strain evidence="1">LMG 23639</strain>
    </source>
</reference>
<protein>
    <submittedName>
        <fullName evidence="1">Uncharacterized protein</fullName>
    </submittedName>
</protein>
<proteinExistence type="predicted"/>
<reference evidence="1" key="2">
    <citation type="submission" date="2021-08" db="EMBL/GenBank/DDBJ databases">
        <authorList>
            <person name="Tani A."/>
            <person name="Ola A."/>
            <person name="Ogura Y."/>
            <person name="Katsura K."/>
            <person name="Hayashi T."/>
        </authorList>
    </citation>
    <scope>NUCLEOTIDE SEQUENCE</scope>
    <source>
        <strain evidence="1">LMG 23639</strain>
    </source>
</reference>
<gene>
    <name evidence="1" type="ORF">AOPFMNJM_1423</name>
</gene>
<evidence type="ECO:0000313" key="2">
    <source>
        <dbReference type="Proteomes" id="UP001055102"/>
    </source>
</evidence>